<dbReference type="AlphaFoldDB" id="A0A4P9WQK4"/>
<name>A0A4P9WQK4_9FUNG</name>
<dbReference type="Proteomes" id="UP000269721">
    <property type="component" value="Unassembled WGS sequence"/>
</dbReference>
<accession>A0A4P9WQK4</accession>
<proteinExistence type="predicted"/>
<evidence type="ECO:0000313" key="2">
    <source>
        <dbReference type="Proteomes" id="UP000269721"/>
    </source>
</evidence>
<gene>
    <name evidence="1" type="ORF">BDK51DRAFT_29032</name>
</gene>
<protein>
    <submittedName>
        <fullName evidence="1">Uncharacterized protein</fullName>
    </submittedName>
</protein>
<sequence>MVLDSEQSRRPKSGHDAVFEGGWEQASCLARMRSRTYPSAIAFHEMAKSKKRTKQTLTKDNKKRKLETALEISGPMPLGDFWVEADYGKQVLEPFVNAPSKATKKEVTIAAEKMRAAYGAFPLSLLDGSGFDGSFLEQTIKSPGLIEPTIKNSDLLAGIKAGLAKETI</sequence>
<dbReference type="EMBL" id="KZ993840">
    <property type="protein sequence ID" value="RKO94675.1"/>
    <property type="molecule type" value="Genomic_DNA"/>
</dbReference>
<organism evidence="1 2">
    <name type="scientific">Blyttiomyces helicus</name>
    <dbReference type="NCBI Taxonomy" id="388810"/>
    <lineage>
        <taxon>Eukaryota</taxon>
        <taxon>Fungi</taxon>
        <taxon>Fungi incertae sedis</taxon>
        <taxon>Chytridiomycota</taxon>
        <taxon>Chytridiomycota incertae sedis</taxon>
        <taxon>Chytridiomycetes</taxon>
        <taxon>Chytridiomycetes incertae sedis</taxon>
        <taxon>Blyttiomyces</taxon>
    </lineage>
</organism>
<keyword evidence="2" id="KW-1185">Reference proteome</keyword>
<reference evidence="2" key="1">
    <citation type="journal article" date="2018" name="Nat. Microbiol.">
        <title>Leveraging single-cell genomics to expand the fungal tree of life.</title>
        <authorList>
            <person name="Ahrendt S.R."/>
            <person name="Quandt C.A."/>
            <person name="Ciobanu D."/>
            <person name="Clum A."/>
            <person name="Salamov A."/>
            <person name="Andreopoulos B."/>
            <person name="Cheng J.F."/>
            <person name="Woyke T."/>
            <person name="Pelin A."/>
            <person name="Henrissat B."/>
            <person name="Reynolds N.K."/>
            <person name="Benny G.L."/>
            <person name="Smith M.E."/>
            <person name="James T.Y."/>
            <person name="Grigoriev I.V."/>
        </authorList>
    </citation>
    <scope>NUCLEOTIDE SEQUENCE [LARGE SCALE GENOMIC DNA]</scope>
</reference>
<evidence type="ECO:0000313" key="1">
    <source>
        <dbReference type="EMBL" id="RKO94675.1"/>
    </source>
</evidence>